<feature type="signal peptide" evidence="2">
    <location>
        <begin position="1"/>
        <end position="31"/>
    </location>
</feature>
<dbReference type="RefSeq" id="WP_344527788.1">
    <property type="nucleotide sequence ID" value="NZ_BAAAPE010000007.1"/>
</dbReference>
<feature type="domain" description="Beta-lactamase-related" evidence="3">
    <location>
        <begin position="57"/>
        <end position="386"/>
    </location>
</feature>
<sequence>MPRRTRVIGAVCAAAAALTVSAAAPAHPAHAARTPAAAPDTMNETATDTRTYDDTRRILRRLTTADGAPGALAEVDVRHHGRTAMTSGVADVTTRAPMAPDSRFRVGSMTKTFTATVVLQLVGEHRVALDAPVERYLPGLIRGNGNDGRDITVRQLLQQTSGLPDFLEHLTPQRVIEHPFTHYDPEDLVGLALDHPRQFEPGTEWKYSNTNYIVAGMLIEKVTGKPYGTEIERRVLQPLGLHDTSVPGDDPRIPGTHPRGYVKPPGSGLLDRTRYNPSVGGAAGGMISSGRDINRFLGALLEGRLLHPAEMRAMMTTRPTGNPNGRAYGLGLESLPLRCGGLFWGHTGDSLGFQTAAGATKDGRRVTAMANLDPGGTEAQDDDMDALVTTALCEAEATKGHAHGHGH</sequence>
<dbReference type="GO" id="GO:0016787">
    <property type="term" value="F:hydrolase activity"/>
    <property type="evidence" value="ECO:0007669"/>
    <property type="project" value="UniProtKB-KW"/>
</dbReference>
<name>A0ABN2VVT9_9ACTN</name>
<keyword evidence="5" id="KW-1185">Reference proteome</keyword>
<feature type="region of interest" description="Disordered" evidence="1">
    <location>
        <begin position="241"/>
        <end position="269"/>
    </location>
</feature>
<protein>
    <submittedName>
        <fullName evidence="4">Serine hydrolase domain-containing protein</fullName>
    </submittedName>
</protein>
<accession>A0ABN2VVT9</accession>
<dbReference type="Gene3D" id="3.40.710.10">
    <property type="entry name" value="DD-peptidase/beta-lactamase superfamily"/>
    <property type="match status" value="1"/>
</dbReference>
<keyword evidence="2" id="KW-0732">Signal</keyword>
<dbReference type="PANTHER" id="PTHR46825">
    <property type="entry name" value="D-ALANYL-D-ALANINE-CARBOXYPEPTIDASE/ENDOPEPTIDASE AMPH"/>
    <property type="match status" value="1"/>
</dbReference>
<evidence type="ECO:0000256" key="1">
    <source>
        <dbReference type="SAM" id="MobiDB-lite"/>
    </source>
</evidence>
<dbReference type="EMBL" id="BAAAPE010000007">
    <property type="protein sequence ID" value="GAA2074581.1"/>
    <property type="molecule type" value="Genomic_DNA"/>
</dbReference>
<dbReference type="InterPro" id="IPR012338">
    <property type="entry name" value="Beta-lactam/transpept-like"/>
</dbReference>
<dbReference type="Proteomes" id="UP001500016">
    <property type="component" value="Unassembled WGS sequence"/>
</dbReference>
<keyword evidence="4" id="KW-0378">Hydrolase</keyword>
<feature type="region of interest" description="Disordered" evidence="1">
    <location>
        <begin position="23"/>
        <end position="48"/>
    </location>
</feature>
<proteinExistence type="predicted"/>
<dbReference type="InterPro" id="IPR001466">
    <property type="entry name" value="Beta-lactam-related"/>
</dbReference>
<dbReference type="Pfam" id="PF00144">
    <property type="entry name" value="Beta-lactamase"/>
    <property type="match status" value="1"/>
</dbReference>
<dbReference type="PANTHER" id="PTHR46825:SF7">
    <property type="entry name" value="D-ALANYL-D-ALANINE CARBOXYPEPTIDASE"/>
    <property type="match status" value="1"/>
</dbReference>
<evidence type="ECO:0000313" key="4">
    <source>
        <dbReference type="EMBL" id="GAA2074581.1"/>
    </source>
</evidence>
<gene>
    <name evidence="4" type="ORF">GCM10009801_28590</name>
</gene>
<comment type="caution">
    <text evidence="4">The sequence shown here is derived from an EMBL/GenBank/DDBJ whole genome shotgun (WGS) entry which is preliminary data.</text>
</comment>
<evidence type="ECO:0000259" key="3">
    <source>
        <dbReference type="Pfam" id="PF00144"/>
    </source>
</evidence>
<reference evidence="4 5" key="1">
    <citation type="journal article" date="2019" name="Int. J. Syst. Evol. Microbiol.">
        <title>The Global Catalogue of Microorganisms (GCM) 10K type strain sequencing project: providing services to taxonomists for standard genome sequencing and annotation.</title>
        <authorList>
            <consortium name="The Broad Institute Genomics Platform"/>
            <consortium name="The Broad Institute Genome Sequencing Center for Infectious Disease"/>
            <person name="Wu L."/>
            <person name="Ma J."/>
        </authorList>
    </citation>
    <scope>NUCLEOTIDE SEQUENCE [LARGE SCALE GENOMIC DNA]</scope>
    <source>
        <strain evidence="4 5">JCM 15478</strain>
    </source>
</reference>
<dbReference type="SUPFAM" id="SSF56601">
    <property type="entry name" value="beta-lactamase/transpeptidase-like"/>
    <property type="match status" value="1"/>
</dbReference>
<evidence type="ECO:0000313" key="5">
    <source>
        <dbReference type="Proteomes" id="UP001500016"/>
    </source>
</evidence>
<evidence type="ECO:0000256" key="2">
    <source>
        <dbReference type="SAM" id="SignalP"/>
    </source>
</evidence>
<organism evidence="4 5">
    <name type="scientific">Streptomyces albiaxialis</name>
    <dbReference type="NCBI Taxonomy" id="329523"/>
    <lineage>
        <taxon>Bacteria</taxon>
        <taxon>Bacillati</taxon>
        <taxon>Actinomycetota</taxon>
        <taxon>Actinomycetes</taxon>
        <taxon>Kitasatosporales</taxon>
        <taxon>Streptomycetaceae</taxon>
        <taxon>Streptomyces</taxon>
    </lineage>
</organism>
<dbReference type="InterPro" id="IPR050491">
    <property type="entry name" value="AmpC-like"/>
</dbReference>
<feature type="chain" id="PRO_5046065986" evidence="2">
    <location>
        <begin position="32"/>
        <end position="407"/>
    </location>
</feature>